<reference evidence="2" key="1">
    <citation type="submission" date="2022-11" db="UniProtKB">
        <authorList>
            <consortium name="WormBaseParasite"/>
        </authorList>
    </citation>
    <scope>IDENTIFICATION</scope>
</reference>
<dbReference type="Proteomes" id="UP000887569">
    <property type="component" value="Unplaced"/>
</dbReference>
<name>A0A915BQI6_PARUN</name>
<dbReference type="WBParaSite" id="PgR049_g045_t01">
    <property type="protein sequence ID" value="PgR049_g045_t01"/>
    <property type="gene ID" value="PgR049_g045"/>
</dbReference>
<organism evidence="1 2">
    <name type="scientific">Parascaris univalens</name>
    <name type="common">Nematode worm</name>
    <dbReference type="NCBI Taxonomy" id="6257"/>
    <lineage>
        <taxon>Eukaryota</taxon>
        <taxon>Metazoa</taxon>
        <taxon>Ecdysozoa</taxon>
        <taxon>Nematoda</taxon>
        <taxon>Chromadorea</taxon>
        <taxon>Rhabditida</taxon>
        <taxon>Spirurina</taxon>
        <taxon>Ascaridomorpha</taxon>
        <taxon>Ascaridoidea</taxon>
        <taxon>Ascarididae</taxon>
        <taxon>Parascaris</taxon>
    </lineage>
</organism>
<evidence type="ECO:0000313" key="1">
    <source>
        <dbReference type="Proteomes" id="UP000887569"/>
    </source>
</evidence>
<dbReference type="InterPro" id="IPR042983">
    <property type="entry name" value="PKDCC"/>
</dbReference>
<accession>A0A915BQI6</accession>
<sequence length="323" mass="37777">MVLRPDPFLISAIFAAAVLLLIVYRTPLHLLSCFNAYKVPWLQFDSGSNISKDAVGIKHSLHLQNQQWRFSNFPDEYGDCNTIWMGSEFVSPREFLLHREKIGKGWNKNVYDIGGRALKTLNLKGNAIWRCQHESNQFNDEDCLDSAIKRFVHEIEVLIDLQGDFNVPKLYAYCIPRDAHQDAERVAMLIEAGQPIDMIMLVQLDWFKRLQLFVEIVEFVQRIRPYRLNDLRRQQFVLINEKPAYVDFDDVSLYEDSSDVKNQTARLLYNAFIKDLFWYGNPEEASGIIKSLREQYDSNILSIEEIQANVCRLRRLRGEYLQC</sequence>
<dbReference type="PANTHER" id="PTHR46448:SF1">
    <property type="entry name" value="PROTEIN KINASE DOMAIN-CONTAINING PROTEIN"/>
    <property type="match status" value="1"/>
</dbReference>
<dbReference type="PANTHER" id="PTHR46448">
    <property type="entry name" value="PROTEIN KINASE DOMAIN-CONTAINING PROTEIN"/>
    <property type="match status" value="1"/>
</dbReference>
<protein>
    <submittedName>
        <fullName evidence="2">Uncharacterized protein</fullName>
    </submittedName>
</protein>
<evidence type="ECO:0000313" key="2">
    <source>
        <dbReference type="WBParaSite" id="PgR049_g045_t01"/>
    </source>
</evidence>
<keyword evidence="1" id="KW-1185">Reference proteome</keyword>
<proteinExistence type="predicted"/>
<dbReference type="AlphaFoldDB" id="A0A915BQI6"/>
<dbReference type="GO" id="GO:0004715">
    <property type="term" value="F:non-membrane spanning protein tyrosine kinase activity"/>
    <property type="evidence" value="ECO:0007669"/>
    <property type="project" value="InterPro"/>
</dbReference>